<dbReference type="STRING" id="39841.SAMN05660836_00572"/>
<dbReference type="InterPro" id="IPR029072">
    <property type="entry name" value="YebC-like"/>
</dbReference>
<dbReference type="InterPro" id="IPR002876">
    <property type="entry name" value="Transcrip_reg_TACO1-like"/>
</dbReference>
<evidence type="ECO:0000256" key="1">
    <source>
        <dbReference type="ARBA" id="ARBA00008724"/>
    </source>
</evidence>
<dbReference type="SUPFAM" id="SSF75625">
    <property type="entry name" value="YebC-like"/>
    <property type="match status" value="1"/>
</dbReference>
<sequence>MAGHSKWANIRHKKAAQDAKRGKIFTKLIREIMVAARLGGGNPDANPRLRAAIAAAKAENMPKENIERAIKKGTGELEGESYEEITCEGYAPGGVAVLVEAMTDNRNRTISEIRHIFTRNGGNLGEAGCVAWMFHKNGLIVFDKGKYSEEELMEVALEAGAEDVKDQGDQYEVITDPADFLQVKQAFDERGMAYDMAEITMIPQTTVRVEDPKQAQQVLRLMELLEDHDDVQKAYANFDIPDELLQSVSA</sequence>
<comment type="subcellular location">
    <subcellularLocation>
        <location evidence="6">Cytoplasm</location>
    </subcellularLocation>
</comment>
<evidence type="ECO:0000256" key="6">
    <source>
        <dbReference type="HAMAP-Rule" id="MF_00693"/>
    </source>
</evidence>
<dbReference type="GO" id="GO:0006355">
    <property type="term" value="P:regulation of DNA-templated transcription"/>
    <property type="evidence" value="ECO:0007669"/>
    <property type="project" value="UniProtKB-UniRule"/>
</dbReference>
<keyword evidence="3 6" id="KW-0805">Transcription regulation</keyword>
<dbReference type="EMBL" id="FOUU01000001">
    <property type="protein sequence ID" value="SFM50582.1"/>
    <property type="molecule type" value="Genomic_DNA"/>
</dbReference>
<keyword evidence="4 6" id="KW-0238">DNA-binding</keyword>
<keyword evidence="10" id="KW-1185">Reference proteome</keyword>
<evidence type="ECO:0000313" key="9">
    <source>
        <dbReference type="EMBL" id="SFM50582.1"/>
    </source>
</evidence>
<evidence type="ECO:0000256" key="4">
    <source>
        <dbReference type="ARBA" id="ARBA00023125"/>
    </source>
</evidence>
<dbReference type="NCBIfam" id="TIGR01033">
    <property type="entry name" value="YebC/PmpR family DNA-binding transcriptional regulator"/>
    <property type="match status" value="1"/>
</dbReference>
<dbReference type="NCBIfam" id="NF001030">
    <property type="entry name" value="PRK00110.1"/>
    <property type="match status" value="1"/>
</dbReference>
<dbReference type="InterPro" id="IPR017856">
    <property type="entry name" value="Integrase-like_N"/>
</dbReference>
<dbReference type="GO" id="GO:0005829">
    <property type="term" value="C:cytosol"/>
    <property type="evidence" value="ECO:0007669"/>
    <property type="project" value="TreeGrafter"/>
</dbReference>
<dbReference type="HAMAP" id="MF_00693">
    <property type="entry name" value="Transcrip_reg_TACO1"/>
    <property type="match status" value="1"/>
</dbReference>
<protein>
    <recommendedName>
        <fullName evidence="6">Probable transcriptional regulatory protein SAMN05660836_00572</fullName>
    </recommendedName>
</protein>
<dbReference type="Proteomes" id="UP000199611">
    <property type="component" value="Unassembled WGS sequence"/>
</dbReference>
<dbReference type="FunFam" id="3.30.70.980:FF:000002">
    <property type="entry name" value="Probable transcriptional regulatory protein YebC"/>
    <property type="match status" value="1"/>
</dbReference>
<evidence type="ECO:0000256" key="2">
    <source>
        <dbReference type="ARBA" id="ARBA00022490"/>
    </source>
</evidence>
<dbReference type="OrthoDB" id="9781053at2"/>
<dbReference type="Pfam" id="PF20772">
    <property type="entry name" value="TACO1_YebC_N"/>
    <property type="match status" value="1"/>
</dbReference>
<dbReference type="InterPro" id="IPR049083">
    <property type="entry name" value="TACO1_YebC_N"/>
</dbReference>
<dbReference type="InterPro" id="IPR048300">
    <property type="entry name" value="TACO1_YebC-like_2nd/3rd_dom"/>
</dbReference>
<dbReference type="NCBIfam" id="NF009044">
    <property type="entry name" value="PRK12378.1"/>
    <property type="match status" value="1"/>
</dbReference>
<keyword evidence="5 6" id="KW-0804">Transcription</keyword>
<proteinExistence type="inferred from homology"/>
<dbReference type="FunFam" id="1.10.10.200:FF:000001">
    <property type="entry name" value="Probable transcriptional regulatory protein YebC"/>
    <property type="match status" value="1"/>
</dbReference>
<dbReference type="AlphaFoldDB" id="A0A1I4RE68"/>
<dbReference type="PANTHER" id="PTHR12532:SF6">
    <property type="entry name" value="TRANSCRIPTIONAL REGULATORY PROTEIN YEBC-RELATED"/>
    <property type="match status" value="1"/>
</dbReference>
<gene>
    <name evidence="9" type="ORF">SAMN05660836_00572</name>
</gene>
<feature type="domain" description="TACO1/YebC-like second and third" evidence="7">
    <location>
        <begin position="82"/>
        <end position="238"/>
    </location>
</feature>
<evidence type="ECO:0000313" key="10">
    <source>
        <dbReference type="Proteomes" id="UP000199611"/>
    </source>
</evidence>
<dbReference type="Gene3D" id="3.30.70.980">
    <property type="match status" value="2"/>
</dbReference>
<reference evidence="9 10" key="1">
    <citation type="submission" date="2016-10" db="EMBL/GenBank/DDBJ databases">
        <authorList>
            <person name="de Groot N.N."/>
        </authorList>
    </citation>
    <scope>NUCLEOTIDE SEQUENCE [LARGE SCALE GENOMIC DNA]</scope>
    <source>
        <strain evidence="9 10">DSM 9990</strain>
    </source>
</reference>
<dbReference type="Gene3D" id="1.10.10.200">
    <property type="match status" value="1"/>
</dbReference>
<dbReference type="Pfam" id="PF01709">
    <property type="entry name" value="Transcrip_reg"/>
    <property type="match status" value="1"/>
</dbReference>
<evidence type="ECO:0000259" key="7">
    <source>
        <dbReference type="Pfam" id="PF01709"/>
    </source>
</evidence>
<evidence type="ECO:0000256" key="3">
    <source>
        <dbReference type="ARBA" id="ARBA00023015"/>
    </source>
</evidence>
<dbReference type="RefSeq" id="WP_093393319.1">
    <property type="nucleotide sequence ID" value="NZ_FOUU01000001.1"/>
</dbReference>
<keyword evidence="2 6" id="KW-0963">Cytoplasm</keyword>
<dbReference type="PANTHER" id="PTHR12532">
    <property type="entry name" value="TRANSLATIONAL ACTIVATOR OF CYTOCHROME C OXIDASE 1"/>
    <property type="match status" value="1"/>
</dbReference>
<comment type="similarity">
    <text evidence="1 6">Belongs to the TACO1 family.</text>
</comment>
<dbReference type="InterPro" id="IPR026564">
    <property type="entry name" value="Transcrip_reg_TACO1-like_dom3"/>
</dbReference>
<organism evidence="9 10">
    <name type="scientific">Thermodesulforhabdus norvegica</name>
    <dbReference type="NCBI Taxonomy" id="39841"/>
    <lineage>
        <taxon>Bacteria</taxon>
        <taxon>Pseudomonadati</taxon>
        <taxon>Thermodesulfobacteriota</taxon>
        <taxon>Syntrophobacteria</taxon>
        <taxon>Syntrophobacterales</taxon>
        <taxon>Thermodesulforhabdaceae</taxon>
        <taxon>Thermodesulforhabdus</taxon>
    </lineage>
</organism>
<feature type="domain" description="TACO1/YebC-like N-terminal" evidence="8">
    <location>
        <begin position="5"/>
        <end position="76"/>
    </location>
</feature>
<evidence type="ECO:0000256" key="5">
    <source>
        <dbReference type="ARBA" id="ARBA00023163"/>
    </source>
</evidence>
<evidence type="ECO:0000259" key="8">
    <source>
        <dbReference type="Pfam" id="PF20772"/>
    </source>
</evidence>
<accession>A0A1I4RE68</accession>
<dbReference type="GO" id="GO:0003677">
    <property type="term" value="F:DNA binding"/>
    <property type="evidence" value="ECO:0007669"/>
    <property type="project" value="UniProtKB-UniRule"/>
</dbReference>
<name>A0A1I4RE68_9BACT</name>